<evidence type="ECO:0000256" key="3">
    <source>
        <dbReference type="ARBA" id="ARBA00022729"/>
    </source>
</evidence>
<dbReference type="GO" id="GO:0005576">
    <property type="term" value="C:extracellular region"/>
    <property type="evidence" value="ECO:0007669"/>
    <property type="project" value="UniProtKB-SubCell"/>
</dbReference>
<dbReference type="InterPro" id="IPR005181">
    <property type="entry name" value="SASA"/>
</dbReference>
<comment type="subcellular location">
    <subcellularLocation>
        <location evidence="1">Secreted</location>
    </subcellularLocation>
</comment>
<accession>A0A644V4M8</accession>
<sequence length="703" mass="78157">MNKFLTFVLFLFLIVQGIGAEEVEHRLIPVDDTYTYSDNTIRGMEDLLKTYHSTAGAQFRRITFLKFDISSLSPFAQSVKLRLYTNGFQAGGDNAHQFDLYPVKINTWSEDDITFLNFTEKAGTDMTSPVLASYIVPAGQALPAQYIEFSGANLTRYITDSLAAGKQYVSIRLREKNVVKNGAAGVIVEFHSKENESGFTPELIVVEKDVELLRASDIRVDGVRIEGFSESVYRYVCRLPYNTTVIPDVSATAKYGDTSVSVTQAAGLTGTEASRTAKIRISKGEDMLTYSIVFELLPPPNDARLSDMLINGKSLEFFDKEKTAYVVYLPYSAEEVPEITVVPNEPGAVTRIENALSVDSSSPESERTTNLYVTSGDKTETRIYRVEFRRLPKLDIILGIGQSNMAGRADFSAYTGAMQDVFLLTPAGEFENASNPMNKYSNIRKDISLQKLGPSYSCALKLQEYMHKPVAFVVNAQGGSSITTWYQPGKSNYDASVVRAKEAQRFGRIRGVIWHQGESDSGNAGTYMEKLKTMVENLRKDLNEPDLYFVAGELAYWRGGGTGSTAFNTMIRTIAANIPNSDWISAEGCTPLIDNSDPHFDAPSAILLGERYAEKLIGAVFNTTATDQPEQIKLPLLKHHAGGLTVVTHQDPVWLKITDLTGRSVYQHLLQAHQSVDLKVNKGIYLLSFRQNEQHYTRKIMIQ</sequence>
<dbReference type="PANTHER" id="PTHR31988">
    <property type="entry name" value="ESTERASE, PUTATIVE (DUF303)-RELATED"/>
    <property type="match status" value="1"/>
</dbReference>
<protein>
    <submittedName>
        <fullName evidence="7">Uncharacterized protein</fullName>
    </submittedName>
</protein>
<evidence type="ECO:0000259" key="6">
    <source>
        <dbReference type="Pfam" id="PF24517"/>
    </source>
</evidence>
<evidence type="ECO:0000256" key="2">
    <source>
        <dbReference type="ARBA" id="ARBA00022525"/>
    </source>
</evidence>
<dbReference type="InterPro" id="IPR055372">
    <property type="entry name" value="CBM96"/>
</dbReference>
<gene>
    <name evidence="7" type="ORF">SDC9_32278</name>
</gene>
<dbReference type="Gene3D" id="3.40.50.1110">
    <property type="entry name" value="SGNH hydrolase"/>
    <property type="match status" value="1"/>
</dbReference>
<dbReference type="Pfam" id="PF24517">
    <property type="entry name" value="CBM96"/>
    <property type="match status" value="1"/>
</dbReference>
<keyword evidence="2" id="KW-0964">Secreted</keyword>
<dbReference type="AlphaFoldDB" id="A0A644V4M8"/>
<evidence type="ECO:0000313" key="7">
    <source>
        <dbReference type="EMBL" id="MPL86298.1"/>
    </source>
</evidence>
<evidence type="ECO:0000256" key="4">
    <source>
        <dbReference type="ARBA" id="ARBA00022801"/>
    </source>
</evidence>
<reference evidence="7" key="1">
    <citation type="submission" date="2019-08" db="EMBL/GenBank/DDBJ databases">
        <authorList>
            <person name="Kucharzyk K."/>
            <person name="Murdoch R.W."/>
            <person name="Higgins S."/>
            <person name="Loffler F."/>
        </authorList>
    </citation>
    <scope>NUCLEOTIDE SEQUENCE</scope>
</reference>
<dbReference type="InterPro" id="IPR052940">
    <property type="entry name" value="Carb_Esterase_6"/>
</dbReference>
<feature type="domain" description="Sialate O-acetylesterase" evidence="5">
    <location>
        <begin position="394"/>
        <end position="617"/>
    </location>
</feature>
<dbReference type="SUPFAM" id="SSF52266">
    <property type="entry name" value="SGNH hydrolase"/>
    <property type="match status" value="1"/>
</dbReference>
<keyword evidence="3" id="KW-0732">Signal</keyword>
<dbReference type="NCBIfam" id="NF033679">
    <property type="entry name" value="DNRLRE_dom"/>
    <property type="match status" value="1"/>
</dbReference>
<keyword evidence="4" id="KW-0378">Hydrolase</keyword>
<name>A0A644V4M8_9ZZZZ</name>
<organism evidence="7">
    <name type="scientific">bioreactor metagenome</name>
    <dbReference type="NCBI Taxonomy" id="1076179"/>
    <lineage>
        <taxon>unclassified sequences</taxon>
        <taxon>metagenomes</taxon>
        <taxon>ecological metagenomes</taxon>
    </lineage>
</organism>
<comment type="caution">
    <text evidence="7">The sequence shown here is derived from an EMBL/GenBank/DDBJ whole genome shotgun (WGS) entry which is preliminary data.</text>
</comment>
<dbReference type="EMBL" id="VSSQ01000219">
    <property type="protein sequence ID" value="MPL86298.1"/>
    <property type="molecule type" value="Genomic_DNA"/>
</dbReference>
<evidence type="ECO:0000259" key="5">
    <source>
        <dbReference type="Pfam" id="PF03629"/>
    </source>
</evidence>
<dbReference type="PANTHER" id="PTHR31988:SF19">
    <property type="entry name" value="9-O-ACETYL-N-ACETYLNEURAMINIC ACID DEACETYLASE-RELATED"/>
    <property type="match status" value="1"/>
</dbReference>
<dbReference type="NCBIfam" id="TIGR04183">
    <property type="entry name" value="Por_Secre_tail"/>
    <property type="match status" value="1"/>
</dbReference>
<dbReference type="Pfam" id="PF03629">
    <property type="entry name" value="SASA"/>
    <property type="match status" value="1"/>
</dbReference>
<dbReference type="InterPro" id="IPR036514">
    <property type="entry name" value="SGNH_hydro_sf"/>
</dbReference>
<evidence type="ECO:0000256" key="1">
    <source>
        <dbReference type="ARBA" id="ARBA00004613"/>
    </source>
</evidence>
<dbReference type="InterPro" id="IPR026444">
    <property type="entry name" value="Secre_tail"/>
</dbReference>
<feature type="domain" description="Carbohydrate-binding module family 96" evidence="6">
    <location>
        <begin position="26"/>
        <end position="205"/>
    </location>
</feature>
<proteinExistence type="predicted"/>
<dbReference type="GO" id="GO:0016787">
    <property type="term" value="F:hydrolase activity"/>
    <property type="evidence" value="ECO:0007669"/>
    <property type="project" value="UniProtKB-KW"/>
</dbReference>